<sequence>MQVGNAAALRLKAVVEADPGALVRVLQFFQARNLIPRSVASERLGDEYLQIQIELDPTELADDGFRIVVSKINELPIVLAAVACD</sequence>
<name>A0A829YD50_9GAMM</name>
<gene>
    <name evidence="1" type="ORF">GCM10011487_31750</name>
</gene>
<organism evidence="1 2">
    <name type="scientific">Steroidobacter agaridevorans</name>
    <dbReference type="NCBI Taxonomy" id="2695856"/>
    <lineage>
        <taxon>Bacteria</taxon>
        <taxon>Pseudomonadati</taxon>
        <taxon>Pseudomonadota</taxon>
        <taxon>Gammaproteobacteria</taxon>
        <taxon>Steroidobacterales</taxon>
        <taxon>Steroidobacteraceae</taxon>
        <taxon>Steroidobacter</taxon>
    </lineage>
</organism>
<dbReference type="EMBL" id="BLJN01000003">
    <property type="protein sequence ID" value="GFE81175.1"/>
    <property type="molecule type" value="Genomic_DNA"/>
</dbReference>
<accession>A0A829YD50</accession>
<dbReference type="AlphaFoldDB" id="A0A829YD50"/>
<comment type="caution">
    <text evidence="1">The sequence shown here is derived from an EMBL/GenBank/DDBJ whole genome shotgun (WGS) entry which is preliminary data.</text>
</comment>
<evidence type="ECO:0000313" key="2">
    <source>
        <dbReference type="Proteomes" id="UP000445000"/>
    </source>
</evidence>
<keyword evidence="2" id="KW-1185">Reference proteome</keyword>
<dbReference type="RefSeq" id="WP_161812860.1">
    <property type="nucleotide sequence ID" value="NZ_BLJN01000003.1"/>
</dbReference>
<evidence type="ECO:0000313" key="1">
    <source>
        <dbReference type="EMBL" id="GFE81175.1"/>
    </source>
</evidence>
<dbReference type="Proteomes" id="UP000445000">
    <property type="component" value="Unassembled WGS sequence"/>
</dbReference>
<reference evidence="2" key="1">
    <citation type="submission" date="2020-01" db="EMBL/GenBank/DDBJ databases">
        <title>'Steroidobacter agaridevorans' sp. nov., agar-degrading bacteria isolated from rhizosphere soils.</title>
        <authorList>
            <person name="Ikenaga M."/>
            <person name="Kataoka M."/>
            <person name="Murouchi A."/>
            <person name="Katsuragi S."/>
            <person name="Sakai M."/>
        </authorList>
    </citation>
    <scope>NUCLEOTIDE SEQUENCE [LARGE SCALE GENOMIC DNA]</scope>
    <source>
        <strain evidence="2">YU21-B</strain>
    </source>
</reference>
<proteinExistence type="predicted"/>
<protein>
    <recommendedName>
        <fullName evidence="3">ACT domain-containing protein</fullName>
    </recommendedName>
</protein>
<evidence type="ECO:0008006" key="3">
    <source>
        <dbReference type="Google" id="ProtNLM"/>
    </source>
</evidence>